<evidence type="ECO:0000259" key="6">
    <source>
        <dbReference type="Pfam" id="PF03828"/>
    </source>
</evidence>
<dbReference type="InterPro" id="IPR045862">
    <property type="entry name" value="Trf4-like"/>
</dbReference>
<dbReference type="SUPFAM" id="SSF81301">
    <property type="entry name" value="Nucleotidyltransferase"/>
    <property type="match status" value="1"/>
</dbReference>
<organism evidence="8 9">
    <name type="scientific">Cutaneotrichosporon cavernicola</name>
    <dbReference type="NCBI Taxonomy" id="279322"/>
    <lineage>
        <taxon>Eukaryota</taxon>
        <taxon>Fungi</taxon>
        <taxon>Dikarya</taxon>
        <taxon>Basidiomycota</taxon>
        <taxon>Agaricomycotina</taxon>
        <taxon>Tremellomycetes</taxon>
        <taxon>Trichosporonales</taxon>
        <taxon>Trichosporonaceae</taxon>
        <taxon>Cutaneotrichosporon</taxon>
    </lineage>
</organism>
<dbReference type="GO" id="GO:0031499">
    <property type="term" value="C:TRAMP complex"/>
    <property type="evidence" value="ECO:0007669"/>
    <property type="project" value="TreeGrafter"/>
</dbReference>
<reference evidence="8" key="1">
    <citation type="journal article" date="2023" name="BMC Genomics">
        <title>Chromosome-level genome assemblies of Cutaneotrichosporon spp. (Trichosporonales, Basidiomycota) reveal imbalanced evolution between nucleotide sequences and chromosome synteny.</title>
        <authorList>
            <person name="Kobayashi Y."/>
            <person name="Kayamori A."/>
            <person name="Aoki K."/>
            <person name="Shiwa Y."/>
            <person name="Matsutani M."/>
            <person name="Fujita N."/>
            <person name="Sugita T."/>
            <person name="Iwasaki W."/>
            <person name="Tanaka N."/>
            <person name="Takashima M."/>
        </authorList>
    </citation>
    <scope>NUCLEOTIDE SEQUENCE</scope>
    <source>
        <strain evidence="8">HIS019</strain>
    </source>
</reference>
<dbReference type="FunFam" id="1.10.1410.10:FF:000003">
    <property type="entry name" value="non-canonical poly(A) RNA polymerase PAPD7"/>
    <property type="match status" value="1"/>
</dbReference>
<evidence type="ECO:0000259" key="7">
    <source>
        <dbReference type="Pfam" id="PF22600"/>
    </source>
</evidence>
<protein>
    <recommendedName>
        <fullName evidence="2">polynucleotide adenylyltransferase</fullName>
        <ecNumber evidence="2">2.7.7.19</ecNumber>
    </recommendedName>
</protein>
<evidence type="ECO:0000313" key="9">
    <source>
        <dbReference type="Proteomes" id="UP001233271"/>
    </source>
</evidence>
<sequence length="700" mass="77586">MADTSFADGDLFIGLGSQPGSQGKFKVPPPPKGKKRKGEQIGNVKRKRVKHQQHPQPLPGKGKGKPKPQNTKWKEKKDAQSRQIKRSRTAFRELGVSGVSKGSPWADDVDWERCRDPAEMLNEEVTAFYNFVTPTEGEYEVRKHVIEFISAQVRKWKPEMEVVAFGSWQTQLYLPMGDLDLVVVPPLTRPWSNKDTANFLTNLSVVLRNSGIADKIALVLGAKVPIIKFVTRPQYGNIPVDISFNQTNGIDSGKIITHYLDALPGARELITVVKYFLSQRQMNEVFTGGLGSYSVICLVISFMQMHPKLRRAEMDAQRNLGTLLLEFFELYGRSFNYDTVGISIRRGGQYFLKRDRGWTKKAGNPTPFLLSIEDPQNVDNDISGGSYGLPRVKMTFAGAYDMIRQRMFDRAAQILARDAHDKPPRQPQSPDDYSILSCILGVEKDTIDFREHIEGLYEHGDLAADLDAFIQRHNVKGARLQNTPLPPSLQSKRRAHSSDMDLESGETSNAEGGGDGEVEEYKVEEVSRSGAIVIDDSEVSDGASSHTSSSGEDEEEDEVEDRRSVSEDKGLYETESDASDSRYTAAMDAATKRRKGKGNARRDDGAFSAALVEGEEVDELDSTSDEEAPKKPNGVYAASAGPSRTNSPPLRILGASARSAPASPNGRSKRPERWVRPAERARYWAAKSAAEPVDLTNDSD</sequence>
<feature type="compositionally biased region" description="Basic and acidic residues" evidence="5">
    <location>
        <begin position="560"/>
        <end position="572"/>
    </location>
</feature>
<dbReference type="AlphaFoldDB" id="A0AA48L3X8"/>
<gene>
    <name evidence="8" type="ORF">CcaverHIS019_0403410</name>
</gene>
<proteinExistence type="inferred from homology"/>
<dbReference type="InterPro" id="IPR002058">
    <property type="entry name" value="PAP_assoc"/>
</dbReference>
<dbReference type="Gene3D" id="3.30.460.10">
    <property type="entry name" value="Beta Polymerase, domain 2"/>
    <property type="match status" value="1"/>
</dbReference>
<evidence type="ECO:0000256" key="2">
    <source>
        <dbReference type="ARBA" id="ARBA00012388"/>
    </source>
</evidence>
<feature type="compositionally biased region" description="Low complexity" evidence="5">
    <location>
        <begin position="540"/>
        <end position="550"/>
    </location>
</feature>
<feature type="region of interest" description="Disordered" evidence="5">
    <location>
        <begin position="530"/>
        <end position="677"/>
    </location>
</feature>
<name>A0AA48L3X8_9TREE</name>
<feature type="domain" description="Poly(A) RNA polymerase mitochondrial-like central palm" evidence="7">
    <location>
        <begin position="121"/>
        <end position="260"/>
    </location>
</feature>
<keyword evidence="3" id="KW-0479">Metal-binding</keyword>
<dbReference type="GO" id="GO:0005730">
    <property type="term" value="C:nucleolus"/>
    <property type="evidence" value="ECO:0007669"/>
    <property type="project" value="TreeGrafter"/>
</dbReference>
<dbReference type="GeneID" id="85495391"/>
<dbReference type="GO" id="GO:1990817">
    <property type="term" value="F:poly(A) RNA polymerase activity"/>
    <property type="evidence" value="ECO:0007669"/>
    <property type="project" value="UniProtKB-EC"/>
</dbReference>
<evidence type="ECO:0000256" key="4">
    <source>
        <dbReference type="ARBA" id="ARBA00022842"/>
    </source>
</evidence>
<dbReference type="SUPFAM" id="SSF81631">
    <property type="entry name" value="PAP/OAS1 substrate-binding domain"/>
    <property type="match status" value="1"/>
</dbReference>
<dbReference type="GO" id="GO:0003729">
    <property type="term" value="F:mRNA binding"/>
    <property type="evidence" value="ECO:0007669"/>
    <property type="project" value="TreeGrafter"/>
</dbReference>
<dbReference type="GO" id="GO:0031123">
    <property type="term" value="P:RNA 3'-end processing"/>
    <property type="evidence" value="ECO:0007669"/>
    <property type="project" value="TreeGrafter"/>
</dbReference>
<keyword evidence="4" id="KW-0460">Magnesium</keyword>
<dbReference type="PANTHER" id="PTHR23092:SF15">
    <property type="entry name" value="INACTIVE NON-CANONICAL POLY(A) RNA POLYMERASE PROTEIN TRF4-2-RELATED"/>
    <property type="match status" value="1"/>
</dbReference>
<dbReference type="InterPro" id="IPR054708">
    <property type="entry name" value="MTPAP-like_central"/>
</dbReference>
<comment type="similarity">
    <text evidence="1">Belongs to the DNA polymerase type-B-like family.</text>
</comment>
<keyword evidence="9" id="KW-1185">Reference proteome</keyword>
<dbReference type="EC" id="2.7.7.19" evidence="2"/>
<dbReference type="Gene3D" id="1.10.1410.10">
    <property type="match status" value="1"/>
</dbReference>
<dbReference type="RefSeq" id="XP_060456786.1">
    <property type="nucleotide sequence ID" value="XM_060600165.1"/>
</dbReference>
<dbReference type="GO" id="GO:0046872">
    <property type="term" value="F:metal ion binding"/>
    <property type="evidence" value="ECO:0007669"/>
    <property type="project" value="UniProtKB-KW"/>
</dbReference>
<feature type="region of interest" description="Disordered" evidence="5">
    <location>
        <begin position="478"/>
        <end position="518"/>
    </location>
</feature>
<evidence type="ECO:0000256" key="5">
    <source>
        <dbReference type="SAM" id="MobiDB-lite"/>
    </source>
</evidence>
<dbReference type="GO" id="GO:0010605">
    <property type="term" value="P:negative regulation of macromolecule metabolic process"/>
    <property type="evidence" value="ECO:0007669"/>
    <property type="project" value="UniProtKB-ARBA"/>
</dbReference>
<feature type="compositionally biased region" description="Basic residues" evidence="5">
    <location>
        <begin position="44"/>
        <end position="53"/>
    </location>
</feature>
<dbReference type="InterPro" id="IPR043519">
    <property type="entry name" value="NT_sf"/>
</dbReference>
<accession>A0AA48L3X8</accession>
<evidence type="ECO:0000256" key="3">
    <source>
        <dbReference type="ARBA" id="ARBA00022723"/>
    </source>
</evidence>
<feature type="domain" description="PAP-associated" evidence="6">
    <location>
        <begin position="319"/>
        <end position="380"/>
    </location>
</feature>
<feature type="compositionally biased region" description="Acidic residues" evidence="5">
    <location>
        <begin position="613"/>
        <end position="626"/>
    </location>
</feature>
<dbReference type="KEGG" id="ccac:CcaHIS019_0403410"/>
<dbReference type="Pfam" id="PF22600">
    <property type="entry name" value="MTPAP-like_central"/>
    <property type="match status" value="1"/>
</dbReference>
<dbReference type="CDD" id="cd05402">
    <property type="entry name" value="NT_PAP_TUTase"/>
    <property type="match status" value="1"/>
</dbReference>
<feature type="region of interest" description="Disordered" evidence="5">
    <location>
        <begin position="1"/>
        <end position="88"/>
    </location>
</feature>
<evidence type="ECO:0000313" key="8">
    <source>
        <dbReference type="EMBL" id="BEI91521.1"/>
    </source>
</evidence>
<dbReference type="Proteomes" id="UP001233271">
    <property type="component" value="Chromosome 4"/>
</dbReference>
<dbReference type="Pfam" id="PF03828">
    <property type="entry name" value="PAP_assoc"/>
    <property type="match status" value="1"/>
</dbReference>
<dbReference type="PANTHER" id="PTHR23092">
    <property type="entry name" value="POLY(A) RNA POLYMERASE"/>
    <property type="match status" value="1"/>
</dbReference>
<dbReference type="GO" id="GO:0043634">
    <property type="term" value="P:polyadenylation-dependent ncRNA catabolic process"/>
    <property type="evidence" value="ECO:0007669"/>
    <property type="project" value="TreeGrafter"/>
</dbReference>
<evidence type="ECO:0000256" key="1">
    <source>
        <dbReference type="ARBA" id="ARBA00008593"/>
    </source>
</evidence>
<dbReference type="EMBL" id="AP028215">
    <property type="protein sequence ID" value="BEI91521.1"/>
    <property type="molecule type" value="Genomic_DNA"/>
</dbReference>